<keyword evidence="3" id="KW-0808">Transferase</keyword>
<dbReference type="Proteomes" id="UP001165289">
    <property type="component" value="Unassembled WGS sequence"/>
</dbReference>
<dbReference type="InterPro" id="IPR004971">
    <property type="entry name" value="mRNA_G-N7_MeTrfase_dom"/>
</dbReference>
<feature type="compositionally biased region" description="Basic residues" evidence="8">
    <location>
        <begin position="355"/>
        <end position="364"/>
    </location>
</feature>
<evidence type="ECO:0000313" key="12">
    <source>
        <dbReference type="Proteomes" id="UP001165289"/>
    </source>
</evidence>
<dbReference type="GO" id="GO:0007165">
    <property type="term" value="P:signal transduction"/>
    <property type="evidence" value="ECO:0007669"/>
    <property type="project" value="InterPro"/>
</dbReference>
<keyword evidence="4" id="KW-0949">S-adenosyl-L-methionine</keyword>
<name>A0AAV7JPL1_9METZ</name>
<dbReference type="EC" id="2.1.1.56" evidence="1"/>
<feature type="region of interest" description="Disordered" evidence="8">
    <location>
        <begin position="550"/>
        <end position="611"/>
    </location>
</feature>
<sequence>METNFQFNQIPTATQISTNVITQANTISSTPIVIQSAPPVHVHPNTVPTLPGTGQPQMQGLQNTLNSGAHQALFSILKGLDLPNLPQAQDSNVTEQRLAVAQRQLRGNKMDINQSDCQQEELSEQRYTGVVQLQPEPINIQVNPQVGLPPIQIPQQQIVTAVPAQTMPPFHQQMPIMPQETSYMGVVPGTSVFPKDPRRQPEAQSIDLSQLPTGMFPNQVPLGQLPDITITTQTTTAPPPTPILQNPVHLLQTVNVINANITELINSAKQQQQQQQTQPVVIGDKRKDPPSDTETLAKNNEAKIEMLRNRLNISSPNPIPTALLQTDTTNEQIIDRTYQAPRSPVTPPVVSSTSSKRHHQRGKDRRLSVKSSDGSATSQYRSGVIRAYANPTRYHKESHGSSLSRRKQYHVFVSHSTADFTWAKVKVVMKLRNLKSHSVHVVASYHFRPDGDTYNQQAIIASMEEASIILLGLSQTYLNSDRCRKEWELAASLADKKQATVIMGAVKPCSRPEPLKKLNLMYLDFVDPKKESVVWKVLVDTIANLKNQIHESREHDSNRKHKKEIKSEPDTVITFATKKPYQRDPLGLESSPNRVKKSSPKPKQSKPLKPAIKLYKEDTTDATTSTQPHTNTSLGQQNMFLEDILSDEDEPFRGKLYDAFANRVEDDFEKDFQGVFSTEQDIFHQCFTPISPDENEVYQSIPETEIKPKKVKYVKKVPKRSEEDLSEGEVISENDESEWEEVTDTSDMELKPTLMSPQEVPVYTSPTSQPRDEISSMECEPIQTEILTSPHVDEKTQMKTTQEQIEEEIKMELMSQESEVAQVALVVDNNSEFGGYPIKPEGNTSDVKQFYDENSGKQAELSQRVHSDIVTLRNFNNWVKSVLIQVFLRIPYGAEVLDLACGKGGDLRKWGESKIGSLVCVDLSDSSIEQCNERYAKFHLNYSAEFHVADCTRQQLRTLYNTEHKFHMSSCQFAIHYAFESFEQSHMMLRNLCEDLRPGGYLIGTTVDANVLVQRLRESRTVPPSFGNSFYHVELDPEQSIDNLPLFGAKYLFKLDGVVDAWEYLVYLPLLIKMLSEYGMDCVWCVNFYDLFEEYAEDDKFMELAFKMKAFEKNSGSISQEEWDIIGMYLAFVFRKRGSREQQQQQQQQSEK</sequence>
<feature type="compositionally biased region" description="Basic residues" evidence="8">
    <location>
        <begin position="594"/>
        <end position="606"/>
    </location>
</feature>
<evidence type="ECO:0000256" key="7">
    <source>
        <dbReference type="ARBA" id="ARBA00044712"/>
    </source>
</evidence>
<dbReference type="InterPro" id="IPR029063">
    <property type="entry name" value="SAM-dependent_MTases_sf"/>
</dbReference>
<dbReference type="InterPro" id="IPR039753">
    <property type="entry name" value="RG7MT1"/>
</dbReference>
<evidence type="ECO:0000259" key="10">
    <source>
        <dbReference type="PROSITE" id="PS51562"/>
    </source>
</evidence>
<gene>
    <name evidence="11" type="ORF">LOD99_5969</name>
</gene>
<dbReference type="GO" id="GO:0005634">
    <property type="term" value="C:nucleus"/>
    <property type="evidence" value="ECO:0007669"/>
    <property type="project" value="TreeGrafter"/>
</dbReference>
<comment type="caution">
    <text evidence="11">The sequence shown here is derived from an EMBL/GenBank/DDBJ whole genome shotgun (WGS) entry which is preliminary data.</text>
</comment>
<evidence type="ECO:0000259" key="9">
    <source>
        <dbReference type="PROSITE" id="PS50104"/>
    </source>
</evidence>
<evidence type="ECO:0000256" key="6">
    <source>
        <dbReference type="ARBA" id="ARBA00023042"/>
    </source>
</evidence>
<dbReference type="InterPro" id="IPR000157">
    <property type="entry name" value="TIR_dom"/>
</dbReference>
<dbReference type="PROSITE" id="PS50104">
    <property type="entry name" value="TIR"/>
    <property type="match status" value="1"/>
</dbReference>
<feature type="region of interest" description="Disordered" evidence="8">
    <location>
        <begin position="270"/>
        <end position="295"/>
    </location>
</feature>
<dbReference type="SUPFAM" id="SSF53335">
    <property type="entry name" value="S-adenosyl-L-methionine-dependent methyltransferases"/>
    <property type="match status" value="1"/>
</dbReference>
<keyword evidence="6" id="KW-0506">mRNA capping</keyword>
<protein>
    <recommendedName>
        <fullName evidence="1">mRNA (guanine-N(7))-methyltransferase</fullName>
        <ecNumber evidence="1">2.1.1.56</ecNumber>
    </recommendedName>
</protein>
<dbReference type="Pfam" id="PF03291">
    <property type="entry name" value="mRNA_G-N7_MeTrfase"/>
    <property type="match status" value="1"/>
</dbReference>
<dbReference type="PANTHER" id="PTHR12189">
    <property type="entry name" value="MRNA GUANINE-7- METHYLTRANSFERASE"/>
    <property type="match status" value="1"/>
</dbReference>
<dbReference type="SUPFAM" id="SSF52200">
    <property type="entry name" value="Toll/Interleukin receptor TIR domain"/>
    <property type="match status" value="1"/>
</dbReference>
<evidence type="ECO:0000256" key="2">
    <source>
        <dbReference type="ARBA" id="ARBA00022603"/>
    </source>
</evidence>
<evidence type="ECO:0000256" key="4">
    <source>
        <dbReference type="ARBA" id="ARBA00022691"/>
    </source>
</evidence>
<dbReference type="Gene3D" id="3.40.50.10140">
    <property type="entry name" value="Toll/interleukin-1 receptor homology (TIR) domain"/>
    <property type="match status" value="1"/>
</dbReference>
<evidence type="ECO:0000256" key="5">
    <source>
        <dbReference type="ARBA" id="ARBA00022884"/>
    </source>
</evidence>
<keyword evidence="2 11" id="KW-0489">Methyltransferase</keyword>
<keyword evidence="12" id="KW-1185">Reference proteome</keyword>
<comment type="catalytic activity">
    <reaction evidence="7">
        <text>a 5'-end (5'-triphosphoguanosine)-ribonucleoside in mRNA + S-adenosyl-L-methionine = a 5'-end (N(7)-methyl 5'-triphosphoguanosine)-ribonucleoside in mRNA + S-adenosyl-L-homocysteine</text>
        <dbReference type="Rhea" id="RHEA:67008"/>
        <dbReference type="Rhea" id="RHEA-COMP:17166"/>
        <dbReference type="Rhea" id="RHEA-COMP:17167"/>
        <dbReference type="ChEBI" id="CHEBI:57856"/>
        <dbReference type="ChEBI" id="CHEBI:59789"/>
        <dbReference type="ChEBI" id="CHEBI:156461"/>
        <dbReference type="ChEBI" id="CHEBI:167617"/>
        <dbReference type="EC" id="2.1.1.56"/>
    </reaction>
</comment>
<keyword evidence="5" id="KW-0694">RNA-binding</keyword>
<dbReference type="GO" id="GO:0004482">
    <property type="term" value="F:mRNA 5'-cap (guanine-N7-)-methyltransferase activity"/>
    <property type="evidence" value="ECO:0007669"/>
    <property type="project" value="UniProtKB-EC"/>
</dbReference>
<dbReference type="Pfam" id="PF13676">
    <property type="entry name" value="TIR_2"/>
    <property type="match status" value="1"/>
</dbReference>
<dbReference type="EMBL" id="JAKMXF010000312">
    <property type="protein sequence ID" value="KAI6650291.1"/>
    <property type="molecule type" value="Genomic_DNA"/>
</dbReference>
<feature type="domain" description="MRNA cap 0 methyltransferase" evidence="10">
    <location>
        <begin position="867"/>
        <end position="1137"/>
    </location>
</feature>
<accession>A0AAV7JPL1</accession>
<dbReference type="PROSITE" id="PS51562">
    <property type="entry name" value="RNA_CAP0_MT"/>
    <property type="match status" value="1"/>
</dbReference>
<reference evidence="11 12" key="1">
    <citation type="journal article" date="2023" name="BMC Biol.">
        <title>The compact genome of the sponge Oopsacas minuta (Hexactinellida) is lacking key metazoan core genes.</title>
        <authorList>
            <person name="Santini S."/>
            <person name="Schenkelaars Q."/>
            <person name="Jourda C."/>
            <person name="Duchesne M."/>
            <person name="Belahbib H."/>
            <person name="Rocher C."/>
            <person name="Selva M."/>
            <person name="Riesgo A."/>
            <person name="Vervoort M."/>
            <person name="Leys S.P."/>
            <person name="Kodjabachian L."/>
            <person name="Le Bivic A."/>
            <person name="Borchiellini C."/>
            <person name="Claverie J.M."/>
            <person name="Renard E."/>
        </authorList>
    </citation>
    <scope>NUCLEOTIDE SEQUENCE [LARGE SCALE GENOMIC DNA]</scope>
    <source>
        <strain evidence="11">SPO-2</strain>
    </source>
</reference>
<organism evidence="11 12">
    <name type="scientific">Oopsacas minuta</name>
    <dbReference type="NCBI Taxonomy" id="111878"/>
    <lineage>
        <taxon>Eukaryota</taxon>
        <taxon>Metazoa</taxon>
        <taxon>Porifera</taxon>
        <taxon>Hexactinellida</taxon>
        <taxon>Hexasterophora</taxon>
        <taxon>Lyssacinosida</taxon>
        <taxon>Leucopsacidae</taxon>
        <taxon>Oopsacas</taxon>
    </lineage>
</organism>
<proteinExistence type="predicted"/>
<dbReference type="InterPro" id="IPR035897">
    <property type="entry name" value="Toll_tir_struct_dom_sf"/>
</dbReference>
<dbReference type="AlphaFoldDB" id="A0AAV7JPL1"/>
<evidence type="ECO:0000313" key="11">
    <source>
        <dbReference type="EMBL" id="KAI6650291.1"/>
    </source>
</evidence>
<feature type="region of interest" description="Disordered" evidence="8">
    <location>
        <begin position="337"/>
        <end position="380"/>
    </location>
</feature>
<dbReference type="PANTHER" id="PTHR12189:SF2">
    <property type="entry name" value="MRNA CAP GUANINE-N7 METHYLTRANSFERASE"/>
    <property type="match status" value="1"/>
</dbReference>
<dbReference type="SMART" id="SM00255">
    <property type="entry name" value="TIR"/>
    <property type="match status" value="1"/>
</dbReference>
<feature type="compositionally biased region" description="Polar residues" evidence="8">
    <location>
        <begin position="369"/>
        <end position="380"/>
    </location>
</feature>
<evidence type="ECO:0000256" key="3">
    <source>
        <dbReference type="ARBA" id="ARBA00022679"/>
    </source>
</evidence>
<evidence type="ECO:0000256" key="1">
    <source>
        <dbReference type="ARBA" id="ARBA00011926"/>
    </source>
</evidence>
<feature type="domain" description="TIR" evidence="9">
    <location>
        <begin position="407"/>
        <end position="542"/>
    </location>
</feature>
<dbReference type="Gene3D" id="3.40.50.150">
    <property type="entry name" value="Vaccinia Virus protein VP39"/>
    <property type="match status" value="1"/>
</dbReference>
<evidence type="ECO:0000256" key="8">
    <source>
        <dbReference type="SAM" id="MobiDB-lite"/>
    </source>
</evidence>
<dbReference type="CDD" id="cd02440">
    <property type="entry name" value="AdoMet_MTases"/>
    <property type="match status" value="1"/>
</dbReference>
<feature type="region of interest" description="Disordered" evidence="8">
    <location>
        <begin position="725"/>
        <end position="744"/>
    </location>
</feature>
<dbReference type="GO" id="GO:0003723">
    <property type="term" value="F:RNA binding"/>
    <property type="evidence" value="ECO:0007669"/>
    <property type="project" value="UniProtKB-KW"/>
</dbReference>
<keyword evidence="6" id="KW-0507">mRNA processing</keyword>